<proteinExistence type="predicted"/>
<protein>
    <submittedName>
        <fullName evidence="1">Uncharacterized protein</fullName>
    </submittedName>
</protein>
<name>A0A8J2HEV0_COTCN</name>
<dbReference type="InterPro" id="IPR036691">
    <property type="entry name" value="Endo/exonu/phosph_ase_sf"/>
</dbReference>
<comment type="caution">
    <text evidence="1">The sequence shown here is derived from an EMBL/GenBank/DDBJ whole genome shotgun (WGS) entry which is preliminary data.</text>
</comment>
<keyword evidence="2" id="KW-1185">Reference proteome</keyword>
<dbReference type="Gene3D" id="3.60.10.10">
    <property type="entry name" value="Endonuclease/exonuclease/phosphatase"/>
    <property type="match status" value="1"/>
</dbReference>
<evidence type="ECO:0000313" key="2">
    <source>
        <dbReference type="Proteomes" id="UP000786811"/>
    </source>
</evidence>
<reference evidence="1" key="1">
    <citation type="submission" date="2021-04" db="EMBL/GenBank/DDBJ databases">
        <authorList>
            <person name="Chebbi M.A.C M."/>
        </authorList>
    </citation>
    <scope>NUCLEOTIDE SEQUENCE</scope>
</reference>
<organism evidence="1 2">
    <name type="scientific">Cotesia congregata</name>
    <name type="common">Parasitoid wasp</name>
    <name type="synonym">Apanteles congregatus</name>
    <dbReference type="NCBI Taxonomy" id="51543"/>
    <lineage>
        <taxon>Eukaryota</taxon>
        <taxon>Metazoa</taxon>
        <taxon>Ecdysozoa</taxon>
        <taxon>Arthropoda</taxon>
        <taxon>Hexapoda</taxon>
        <taxon>Insecta</taxon>
        <taxon>Pterygota</taxon>
        <taxon>Neoptera</taxon>
        <taxon>Endopterygota</taxon>
        <taxon>Hymenoptera</taxon>
        <taxon>Apocrita</taxon>
        <taxon>Ichneumonoidea</taxon>
        <taxon>Braconidae</taxon>
        <taxon>Microgastrinae</taxon>
        <taxon>Cotesia</taxon>
    </lineage>
</organism>
<evidence type="ECO:0000313" key="1">
    <source>
        <dbReference type="EMBL" id="CAG5096829.1"/>
    </source>
</evidence>
<gene>
    <name evidence="1" type="ORF">HICCMSTLAB_LOCUS8406</name>
</gene>
<dbReference type="Proteomes" id="UP000786811">
    <property type="component" value="Unassembled WGS sequence"/>
</dbReference>
<accession>A0A8J2HEV0</accession>
<dbReference type="AlphaFoldDB" id="A0A8J2HEV0"/>
<dbReference type="OrthoDB" id="7701337at2759"/>
<sequence length="285" mass="33242">MKKKGGRKVKAEDRRVYKVGFWNVVGIKNKDEDFWKRLEEWDVVVLIEIWVDKKGWERIKQSWKRGFIWELQEARVQKGRGRAKVGMLVGVKEEIKTGRRNIVSDEGWTENEVKLGNEWWWVVGVYINGDVGRKREDGEEIRNSKVKVVNKEGNELCKFLSERGWAIANGCIKGDEEGEWTFVGERGCSKKITEVKVEKRIESDPMPVVAGIGVKWDISGRGRKRAVKGTTRGIWSKEGIRKFGEEFKEWYGVKRSVEEDWQELKEKARRAIKVTEKIREKKSGK</sequence>
<dbReference type="EMBL" id="CAJNRD030001121">
    <property type="protein sequence ID" value="CAG5096829.1"/>
    <property type="molecule type" value="Genomic_DNA"/>
</dbReference>